<keyword evidence="3" id="KW-0436">Ligase</keyword>
<evidence type="ECO:0000313" key="3">
    <source>
        <dbReference type="EMBL" id="GFA02186.1"/>
    </source>
</evidence>
<dbReference type="GO" id="GO:0005739">
    <property type="term" value="C:mitochondrion"/>
    <property type="evidence" value="ECO:0007669"/>
    <property type="project" value="TreeGrafter"/>
</dbReference>
<dbReference type="PANTHER" id="PTHR22594:SF54">
    <property type="entry name" value="ASPARAGINE--TRNA LIGASE, CYTOPLASMIC 1-RELATED"/>
    <property type="match status" value="1"/>
</dbReference>
<dbReference type="GO" id="GO:0004816">
    <property type="term" value="F:asparagine-tRNA ligase activity"/>
    <property type="evidence" value="ECO:0007669"/>
    <property type="project" value="TreeGrafter"/>
</dbReference>
<keyword evidence="2" id="KW-0030">Aminoacyl-tRNA synthetase</keyword>
<dbReference type="EMBL" id="BKCJ010356999">
    <property type="protein sequence ID" value="GFA02186.1"/>
    <property type="molecule type" value="Genomic_DNA"/>
</dbReference>
<accession>A0A699J139</accession>
<reference evidence="3" key="1">
    <citation type="journal article" date="2019" name="Sci. Rep.">
        <title>Draft genome of Tanacetum cinerariifolium, the natural source of mosquito coil.</title>
        <authorList>
            <person name="Yamashiro T."/>
            <person name="Shiraishi A."/>
            <person name="Satake H."/>
            <person name="Nakayama K."/>
        </authorList>
    </citation>
    <scope>NUCLEOTIDE SEQUENCE</scope>
</reference>
<organism evidence="3">
    <name type="scientific">Tanacetum cinerariifolium</name>
    <name type="common">Dalmatian daisy</name>
    <name type="synonym">Chrysanthemum cinerariifolium</name>
    <dbReference type="NCBI Taxonomy" id="118510"/>
    <lineage>
        <taxon>Eukaryota</taxon>
        <taxon>Viridiplantae</taxon>
        <taxon>Streptophyta</taxon>
        <taxon>Embryophyta</taxon>
        <taxon>Tracheophyta</taxon>
        <taxon>Spermatophyta</taxon>
        <taxon>Magnoliopsida</taxon>
        <taxon>eudicotyledons</taxon>
        <taxon>Gunneridae</taxon>
        <taxon>Pentapetalae</taxon>
        <taxon>asterids</taxon>
        <taxon>campanulids</taxon>
        <taxon>Asterales</taxon>
        <taxon>Asteraceae</taxon>
        <taxon>Asteroideae</taxon>
        <taxon>Anthemideae</taxon>
        <taxon>Anthemidinae</taxon>
        <taxon>Tanacetum</taxon>
    </lineage>
</organism>
<name>A0A699J139_TANCI</name>
<evidence type="ECO:0000256" key="2">
    <source>
        <dbReference type="ARBA" id="ARBA00023146"/>
    </source>
</evidence>
<dbReference type="SUPFAM" id="SSF55681">
    <property type="entry name" value="Class II aaRS and biotin synthetases"/>
    <property type="match status" value="1"/>
</dbReference>
<protein>
    <submittedName>
        <fullName evidence="3">Asparagine--tRNA ligase, cytoplasmic 1-like</fullName>
    </submittedName>
</protein>
<dbReference type="AlphaFoldDB" id="A0A699J139"/>
<comment type="caution">
    <text evidence="3">The sequence shown here is derived from an EMBL/GenBank/DDBJ whole genome shotgun (WGS) entry which is preliminary data.</text>
</comment>
<keyword evidence="1" id="KW-0648">Protein biosynthesis</keyword>
<proteinExistence type="predicted"/>
<dbReference type="Gene3D" id="3.30.930.10">
    <property type="entry name" value="Bira Bifunctional Protein, Domain 2"/>
    <property type="match status" value="1"/>
</dbReference>
<dbReference type="PANTHER" id="PTHR22594">
    <property type="entry name" value="ASPARTYL/LYSYL-TRNA SYNTHETASE"/>
    <property type="match status" value="1"/>
</dbReference>
<gene>
    <name evidence="3" type="ORF">Tci_574158</name>
</gene>
<evidence type="ECO:0000256" key="1">
    <source>
        <dbReference type="ARBA" id="ARBA00022917"/>
    </source>
</evidence>
<sequence>MRISDGFSFRQNIGTRRLTSTDIQSPGNINSSADGDFVGADGSALLTRLLFNKSPELLGSEIRGIEKIFCHYKKEVIEVLEEAVSKGHEFEKKVEWGIDLASKHERYLIEKKFETPVIVYNYLKWIKGFYMKVNPDLITVATMRTKDSTFPDPS</sequence>
<dbReference type="GO" id="GO:0005524">
    <property type="term" value="F:ATP binding"/>
    <property type="evidence" value="ECO:0007669"/>
    <property type="project" value="UniProtKB-KW"/>
</dbReference>
<dbReference type="GO" id="GO:0006421">
    <property type="term" value="P:asparaginyl-tRNA aminoacylation"/>
    <property type="evidence" value="ECO:0007669"/>
    <property type="project" value="TreeGrafter"/>
</dbReference>
<dbReference type="InterPro" id="IPR045864">
    <property type="entry name" value="aa-tRNA-synth_II/BPL/LPL"/>
</dbReference>